<dbReference type="EMBL" id="JAESHT010000010">
    <property type="protein sequence ID" value="MBL3674261.1"/>
    <property type="molecule type" value="Genomic_DNA"/>
</dbReference>
<organism evidence="1 2">
    <name type="scientific">Paracoccus aerius</name>
    <dbReference type="NCBI Taxonomy" id="1915382"/>
    <lineage>
        <taxon>Bacteria</taxon>
        <taxon>Pseudomonadati</taxon>
        <taxon>Pseudomonadota</taxon>
        <taxon>Alphaproteobacteria</taxon>
        <taxon>Rhodobacterales</taxon>
        <taxon>Paracoccaceae</taxon>
        <taxon>Paracoccus</taxon>
    </lineage>
</organism>
<reference evidence="1 2" key="1">
    <citation type="submission" date="2021-01" db="EMBL/GenBank/DDBJ databases">
        <title>011410 draft genome.</title>
        <authorList>
            <person name="Lang L."/>
        </authorList>
    </citation>
    <scope>NUCLEOTIDE SEQUENCE [LARGE SCALE GENOMIC DNA]</scope>
    <source>
        <strain evidence="1 2">KCTC 42845</strain>
    </source>
</reference>
<accession>A0ABS1S9S1</accession>
<evidence type="ECO:0000313" key="1">
    <source>
        <dbReference type="EMBL" id="MBL3674261.1"/>
    </source>
</evidence>
<gene>
    <name evidence="1" type="ORF">JL111_12260</name>
</gene>
<dbReference type="RefSeq" id="WP_191310559.1">
    <property type="nucleotide sequence ID" value="NZ_BNCL01000009.1"/>
</dbReference>
<sequence length="83" mass="9989">MIQQLSIFDILHPPAILPPYRCGWKRCECNVVFWQDEAETPNLHPFRFWTCWRNIRRATASKINLPHDEGWRPWAVDRQEAQT</sequence>
<comment type="caution">
    <text evidence="1">The sequence shown here is derived from an EMBL/GenBank/DDBJ whole genome shotgun (WGS) entry which is preliminary data.</text>
</comment>
<name>A0ABS1S9S1_9RHOB</name>
<dbReference type="Proteomes" id="UP000644749">
    <property type="component" value="Unassembled WGS sequence"/>
</dbReference>
<proteinExistence type="predicted"/>
<keyword evidence="2" id="KW-1185">Reference proteome</keyword>
<evidence type="ECO:0000313" key="2">
    <source>
        <dbReference type="Proteomes" id="UP000644749"/>
    </source>
</evidence>
<protein>
    <submittedName>
        <fullName evidence="1">Uncharacterized protein</fullName>
    </submittedName>
</protein>